<evidence type="ECO:0000313" key="9">
    <source>
        <dbReference type="EMBL" id="MEJ8849145.1"/>
    </source>
</evidence>
<name>A0ABU8WNM8_9BURK</name>
<dbReference type="Gene3D" id="3.90.380.10">
    <property type="entry name" value="Naphthalene 1,2-dioxygenase Alpha Subunit, Chain A, domain 1"/>
    <property type="match status" value="2"/>
</dbReference>
<keyword evidence="6" id="KW-0408">Iron</keyword>
<comment type="caution">
    <text evidence="9">The sequence shown here is derived from an EMBL/GenBank/DDBJ whole genome shotgun (WGS) entry which is preliminary data.</text>
</comment>
<evidence type="ECO:0000256" key="7">
    <source>
        <dbReference type="ARBA" id="ARBA00023014"/>
    </source>
</evidence>
<dbReference type="PROSITE" id="PS51296">
    <property type="entry name" value="RIESKE"/>
    <property type="match status" value="1"/>
</dbReference>
<evidence type="ECO:0000259" key="8">
    <source>
        <dbReference type="PROSITE" id="PS51296"/>
    </source>
</evidence>
<keyword evidence="3" id="KW-0001">2Fe-2S</keyword>
<evidence type="ECO:0000256" key="6">
    <source>
        <dbReference type="ARBA" id="ARBA00023004"/>
    </source>
</evidence>
<organism evidence="9 10">
    <name type="scientific">Variovorax rhizosphaerae</name>
    <dbReference type="NCBI Taxonomy" id="1836200"/>
    <lineage>
        <taxon>Bacteria</taxon>
        <taxon>Pseudomonadati</taxon>
        <taxon>Pseudomonadota</taxon>
        <taxon>Betaproteobacteria</taxon>
        <taxon>Burkholderiales</taxon>
        <taxon>Comamonadaceae</taxon>
        <taxon>Variovorax</taxon>
    </lineage>
</organism>
<evidence type="ECO:0000256" key="2">
    <source>
        <dbReference type="ARBA" id="ARBA00008751"/>
    </source>
</evidence>
<feature type="domain" description="Rieske" evidence="8">
    <location>
        <begin position="64"/>
        <end position="176"/>
    </location>
</feature>
<dbReference type="Gene3D" id="2.102.10.10">
    <property type="entry name" value="Rieske [2Fe-2S] iron-sulphur domain"/>
    <property type="match status" value="1"/>
</dbReference>
<keyword evidence="9" id="KW-0223">Dioxygenase</keyword>
<dbReference type="InterPro" id="IPR001663">
    <property type="entry name" value="Rng_hydr_dOase-A"/>
</dbReference>
<protein>
    <submittedName>
        <fullName evidence="9">Aromatic ring-hydroxylating dioxygenase subunit alpha</fullName>
    </submittedName>
</protein>
<dbReference type="GO" id="GO:0051213">
    <property type="term" value="F:dioxygenase activity"/>
    <property type="evidence" value="ECO:0007669"/>
    <property type="project" value="UniProtKB-KW"/>
</dbReference>
<keyword evidence="5" id="KW-0560">Oxidoreductase</keyword>
<dbReference type="PRINTS" id="PR00090">
    <property type="entry name" value="RNGDIOXGNASE"/>
</dbReference>
<evidence type="ECO:0000256" key="4">
    <source>
        <dbReference type="ARBA" id="ARBA00022723"/>
    </source>
</evidence>
<dbReference type="CDD" id="cd03469">
    <property type="entry name" value="Rieske_RO_Alpha_N"/>
    <property type="match status" value="1"/>
</dbReference>
<evidence type="ECO:0000313" key="10">
    <source>
        <dbReference type="Proteomes" id="UP001385892"/>
    </source>
</evidence>
<reference evidence="9 10" key="1">
    <citation type="submission" date="2024-03" db="EMBL/GenBank/DDBJ databases">
        <title>Novel species of the genus Variovorax.</title>
        <authorList>
            <person name="Liu Q."/>
            <person name="Xin Y.-H."/>
        </authorList>
    </citation>
    <scope>NUCLEOTIDE SEQUENCE [LARGE SCALE GENOMIC DNA]</scope>
    <source>
        <strain evidence="9 10">KACC 18900</strain>
    </source>
</reference>
<dbReference type="SUPFAM" id="SSF55961">
    <property type="entry name" value="Bet v1-like"/>
    <property type="match status" value="1"/>
</dbReference>
<dbReference type="PANTHER" id="PTHR43756">
    <property type="entry name" value="CHOLINE MONOOXYGENASE, CHLOROPLASTIC"/>
    <property type="match status" value="1"/>
</dbReference>
<proteinExistence type="inferred from homology"/>
<comment type="similarity">
    <text evidence="2">Belongs to the bacterial ring-hydroxylating dioxygenase alpha subunit family.</text>
</comment>
<dbReference type="Pfam" id="PF00355">
    <property type="entry name" value="Rieske"/>
    <property type="match status" value="1"/>
</dbReference>
<dbReference type="SUPFAM" id="SSF50022">
    <property type="entry name" value="ISP domain"/>
    <property type="match status" value="1"/>
</dbReference>
<sequence length="401" mass="44166">MTELAIAKDTVPATLAQLISRFETVCRDGTRELGDEAGSVPAAHYIDRAHWQAEQDSLFAHWPIVAGHSAELTPGSALPFDALGVPIVITRSADGRVRAFFNVCRHRGMALVTSKGTAPPKATPCKALVCPYHGWTYELDGHLRHRLHAETFDGIDPATLNLVELPCDEAGGLVFVKRTPGPAFSAAAFLQGLDQHMQWMGLADMKVYRKVDHVYRANWKLTADAFLEGYHIRVLHRDTIYPFFADAITVNLRAGPHQDSLVARRAAIGGFEPPRDRAALCKLSTPTQLIFPNTFLIWHPDYVSLIGMFSPAPDEVRWVHTMLIPPERSGEDWGAHWEKTFNLIEKTVFQQEDIATAMAIQKGLASGANTGLIAGRLESELLRFHRGVDAAIAGSLTPAVR</sequence>
<evidence type="ECO:0000256" key="1">
    <source>
        <dbReference type="ARBA" id="ARBA00001962"/>
    </source>
</evidence>
<accession>A0ABU8WNM8</accession>
<keyword evidence="10" id="KW-1185">Reference proteome</keyword>
<dbReference type="RefSeq" id="WP_340344268.1">
    <property type="nucleotide sequence ID" value="NZ_JBBKZT010000009.1"/>
</dbReference>
<keyword evidence="7" id="KW-0411">Iron-sulfur</keyword>
<dbReference type="InterPro" id="IPR015879">
    <property type="entry name" value="Ring_hydroxy_dOase_asu_C_dom"/>
</dbReference>
<dbReference type="EMBL" id="JBBKZT010000009">
    <property type="protein sequence ID" value="MEJ8849145.1"/>
    <property type="molecule type" value="Genomic_DNA"/>
</dbReference>
<dbReference type="Proteomes" id="UP001385892">
    <property type="component" value="Unassembled WGS sequence"/>
</dbReference>
<dbReference type="Pfam" id="PF00848">
    <property type="entry name" value="Ring_hydroxyl_A"/>
    <property type="match status" value="1"/>
</dbReference>
<gene>
    <name evidence="9" type="ORF">WKW82_20985</name>
</gene>
<keyword evidence="4" id="KW-0479">Metal-binding</keyword>
<dbReference type="InterPro" id="IPR017941">
    <property type="entry name" value="Rieske_2Fe-2S"/>
</dbReference>
<dbReference type="InterPro" id="IPR036922">
    <property type="entry name" value="Rieske_2Fe-2S_sf"/>
</dbReference>
<evidence type="ECO:0000256" key="5">
    <source>
        <dbReference type="ARBA" id="ARBA00023002"/>
    </source>
</evidence>
<evidence type="ECO:0000256" key="3">
    <source>
        <dbReference type="ARBA" id="ARBA00022714"/>
    </source>
</evidence>
<dbReference type="PANTHER" id="PTHR43756:SF5">
    <property type="entry name" value="CHOLINE MONOOXYGENASE, CHLOROPLASTIC"/>
    <property type="match status" value="1"/>
</dbReference>
<comment type="cofactor">
    <cofactor evidence="1">
        <name>Fe cation</name>
        <dbReference type="ChEBI" id="CHEBI:24875"/>
    </cofactor>
</comment>